<keyword evidence="5" id="KW-1185">Reference proteome</keyword>
<dbReference type="Proteomes" id="UP000673691">
    <property type="component" value="Unassembled WGS sequence"/>
</dbReference>
<dbReference type="PANTHER" id="PTHR48012:SF17">
    <property type="entry name" value="MITOGEN-ACTIVATED PROTEIN KINASE KINASE KINASE KINASE 3"/>
    <property type="match status" value="1"/>
</dbReference>
<dbReference type="GO" id="GO:0005737">
    <property type="term" value="C:cytoplasm"/>
    <property type="evidence" value="ECO:0007669"/>
    <property type="project" value="TreeGrafter"/>
</dbReference>
<dbReference type="SUPFAM" id="SSF56112">
    <property type="entry name" value="Protein kinase-like (PK-like)"/>
    <property type="match status" value="1"/>
</dbReference>
<dbReference type="AlphaFoldDB" id="A0A8H7ZUH7"/>
<dbReference type="InterPro" id="IPR011009">
    <property type="entry name" value="Kinase-like_dom_sf"/>
</dbReference>
<dbReference type="EMBL" id="JAEFCI010006941">
    <property type="protein sequence ID" value="KAG5459377.1"/>
    <property type="molecule type" value="Genomic_DNA"/>
</dbReference>
<reference evidence="4 5" key="1">
    <citation type="journal article" name="Sci. Rep.">
        <title>Genome-scale phylogenetic analyses confirm Olpidium as the closest living zoosporic fungus to the non-flagellated, terrestrial fungi.</title>
        <authorList>
            <person name="Chang Y."/>
            <person name="Rochon D."/>
            <person name="Sekimoto S."/>
            <person name="Wang Y."/>
            <person name="Chovatia M."/>
            <person name="Sandor L."/>
            <person name="Salamov A."/>
            <person name="Grigoriev I.V."/>
            <person name="Stajich J.E."/>
            <person name="Spatafora J.W."/>
        </authorList>
    </citation>
    <scope>NUCLEOTIDE SEQUENCE [LARGE SCALE GENOMIC DNA]</scope>
    <source>
        <strain evidence="4">S191</strain>
    </source>
</reference>
<dbReference type="GO" id="GO:0008349">
    <property type="term" value="F:MAP kinase kinase kinase kinase activity"/>
    <property type="evidence" value="ECO:0007669"/>
    <property type="project" value="TreeGrafter"/>
</dbReference>
<evidence type="ECO:0000256" key="2">
    <source>
        <dbReference type="ARBA" id="ARBA00022840"/>
    </source>
</evidence>
<dbReference type="OrthoDB" id="248923at2759"/>
<gene>
    <name evidence="4" type="ORF">BJ554DRAFT_223</name>
</gene>
<dbReference type="GO" id="GO:0005524">
    <property type="term" value="F:ATP binding"/>
    <property type="evidence" value="ECO:0007669"/>
    <property type="project" value="UniProtKB-KW"/>
</dbReference>
<accession>A0A8H7ZUH7</accession>
<keyword evidence="2" id="KW-0067">ATP-binding</keyword>
<evidence type="ECO:0000256" key="1">
    <source>
        <dbReference type="ARBA" id="ARBA00022741"/>
    </source>
</evidence>
<evidence type="ECO:0000313" key="4">
    <source>
        <dbReference type="EMBL" id="KAG5459377.1"/>
    </source>
</evidence>
<proteinExistence type="predicted"/>
<dbReference type="InterPro" id="IPR050629">
    <property type="entry name" value="STE20/SPS1-PAK"/>
</dbReference>
<evidence type="ECO:0000256" key="3">
    <source>
        <dbReference type="SAM" id="MobiDB-lite"/>
    </source>
</evidence>
<evidence type="ECO:0000313" key="5">
    <source>
        <dbReference type="Proteomes" id="UP000673691"/>
    </source>
</evidence>
<name>A0A8H7ZUH7_9FUNG</name>
<dbReference type="PANTHER" id="PTHR48012">
    <property type="entry name" value="STERILE20-LIKE KINASE, ISOFORM B-RELATED"/>
    <property type="match status" value="1"/>
</dbReference>
<sequence length="122" mass="13442">MAAVKRPEHPLPGSPVAGTSQHTRAPSHRHFISTKEDPETLFELLDHIATGNLAAVKVIKLEPGEELDEVLNEVNFLKSCSHSNIVSYVGCYMKRNPQAKGQKNIWVGCSTCDSPMEDCREA</sequence>
<feature type="region of interest" description="Disordered" evidence="3">
    <location>
        <begin position="1"/>
        <end position="34"/>
    </location>
</feature>
<keyword evidence="1" id="KW-0547">Nucleotide-binding</keyword>
<comment type="caution">
    <text evidence="4">The sequence shown here is derived from an EMBL/GenBank/DDBJ whole genome shotgun (WGS) entry which is preliminary data.</text>
</comment>
<dbReference type="Gene3D" id="3.30.200.20">
    <property type="entry name" value="Phosphorylase Kinase, domain 1"/>
    <property type="match status" value="1"/>
</dbReference>
<organism evidence="4 5">
    <name type="scientific">Olpidium bornovanus</name>
    <dbReference type="NCBI Taxonomy" id="278681"/>
    <lineage>
        <taxon>Eukaryota</taxon>
        <taxon>Fungi</taxon>
        <taxon>Fungi incertae sedis</taxon>
        <taxon>Olpidiomycota</taxon>
        <taxon>Olpidiomycotina</taxon>
        <taxon>Olpidiomycetes</taxon>
        <taxon>Olpidiales</taxon>
        <taxon>Olpidiaceae</taxon>
        <taxon>Olpidium</taxon>
    </lineage>
</organism>
<protein>
    <submittedName>
        <fullName evidence="4">Uncharacterized protein</fullName>
    </submittedName>
</protein>